<dbReference type="KEGG" id="mgot:MgSA37_04269"/>
<keyword evidence="2" id="KW-1185">Reference proteome</keyword>
<dbReference type="RefSeq" id="WP_096354678.1">
    <property type="nucleotide sequence ID" value="NZ_AP017313.1"/>
</dbReference>
<dbReference type="OrthoDB" id="8602450at2"/>
<proteinExistence type="predicted"/>
<evidence type="ECO:0000313" key="2">
    <source>
        <dbReference type="Proteomes" id="UP000218263"/>
    </source>
</evidence>
<gene>
    <name evidence="1" type="ORF">MgSA37_04269</name>
</gene>
<dbReference type="EMBL" id="AP017313">
    <property type="protein sequence ID" value="BAU56077.1"/>
    <property type="molecule type" value="Genomic_DNA"/>
</dbReference>
<protein>
    <submittedName>
        <fullName evidence="1">Uncharacterized protein</fullName>
    </submittedName>
</protein>
<dbReference type="Proteomes" id="UP000218263">
    <property type="component" value="Chromosome"/>
</dbReference>
<sequence length="80" mass="9596">MIEDGSETTVYLVKARNSFEDTEKWLKSNFNKIFENELNGRHTDENDWPAKRTYKLFTEWFDAEIHITVEDIEEAPIRKN</sequence>
<name>A0A0X8X5K1_9SPHI</name>
<reference evidence="1 2" key="1">
    <citation type="submission" date="2015-12" db="EMBL/GenBank/DDBJ databases">
        <title>Genome sequence of Mucilaginibacter gotjawali.</title>
        <authorList>
            <person name="Lee J.S."/>
            <person name="Lee K.C."/>
            <person name="Kim K.K."/>
            <person name="Lee B.W."/>
        </authorList>
    </citation>
    <scope>NUCLEOTIDE SEQUENCE [LARGE SCALE GENOMIC DNA]</scope>
    <source>
        <strain evidence="1 2">SA3-7</strain>
    </source>
</reference>
<organism evidence="1 2">
    <name type="scientific">Mucilaginibacter gotjawali</name>
    <dbReference type="NCBI Taxonomy" id="1550579"/>
    <lineage>
        <taxon>Bacteria</taxon>
        <taxon>Pseudomonadati</taxon>
        <taxon>Bacteroidota</taxon>
        <taxon>Sphingobacteriia</taxon>
        <taxon>Sphingobacteriales</taxon>
        <taxon>Sphingobacteriaceae</taxon>
        <taxon>Mucilaginibacter</taxon>
    </lineage>
</organism>
<accession>A0A0X8X5K1</accession>
<dbReference type="AlphaFoldDB" id="A0A0X8X5K1"/>
<evidence type="ECO:0000313" key="1">
    <source>
        <dbReference type="EMBL" id="BAU56077.1"/>
    </source>
</evidence>